<evidence type="ECO:0000256" key="2">
    <source>
        <dbReference type="ARBA" id="ARBA00038115"/>
    </source>
</evidence>
<dbReference type="SUPFAM" id="SSF53474">
    <property type="entry name" value="alpha/beta-Hydrolases"/>
    <property type="match status" value="1"/>
</dbReference>
<dbReference type="AlphaFoldDB" id="A0A9W6VU78"/>
<dbReference type="PANTHER" id="PTHR22946:SF9">
    <property type="entry name" value="POLYKETIDE TRANSFERASE AF380"/>
    <property type="match status" value="1"/>
</dbReference>
<gene>
    <name evidence="4" type="ORF">Airi01_081360</name>
</gene>
<dbReference type="RefSeq" id="WP_285631950.1">
    <property type="nucleotide sequence ID" value="NZ_BSTJ01000012.1"/>
</dbReference>
<dbReference type="Proteomes" id="UP001165135">
    <property type="component" value="Unassembled WGS sequence"/>
</dbReference>
<dbReference type="PANTHER" id="PTHR22946">
    <property type="entry name" value="DIENELACTONE HYDROLASE DOMAIN-CONTAINING PROTEIN-RELATED"/>
    <property type="match status" value="1"/>
</dbReference>
<evidence type="ECO:0000259" key="3">
    <source>
        <dbReference type="Pfam" id="PF00561"/>
    </source>
</evidence>
<comment type="caution">
    <text evidence="4">The sequence shown here is derived from an EMBL/GenBank/DDBJ whole genome shotgun (WGS) entry which is preliminary data.</text>
</comment>
<evidence type="ECO:0000313" key="5">
    <source>
        <dbReference type="Proteomes" id="UP001165135"/>
    </source>
</evidence>
<evidence type="ECO:0000256" key="1">
    <source>
        <dbReference type="ARBA" id="ARBA00022801"/>
    </source>
</evidence>
<dbReference type="Gene3D" id="3.40.50.1820">
    <property type="entry name" value="alpha/beta hydrolase"/>
    <property type="match status" value="1"/>
</dbReference>
<organism evidence="4 5">
    <name type="scientific">Actinoallomurus iriomotensis</name>
    <dbReference type="NCBI Taxonomy" id="478107"/>
    <lineage>
        <taxon>Bacteria</taxon>
        <taxon>Bacillati</taxon>
        <taxon>Actinomycetota</taxon>
        <taxon>Actinomycetes</taxon>
        <taxon>Streptosporangiales</taxon>
        <taxon>Thermomonosporaceae</taxon>
        <taxon>Actinoallomurus</taxon>
    </lineage>
</organism>
<dbReference type="Pfam" id="PF00561">
    <property type="entry name" value="Abhydrolase_1"/>
    <property type="match status" value="1"/>
</dbReference>
<dbReference type="EMBL" id="BSTJ01000012">
    <property type="protein sequence ID" value="GLY79869.1"/>
    <property type="molecule type" value="Genomic_DNA"/>
</dbReference>
<sequence length="311" mass="33551">MTERKKVRFLSGEHECAAWHYPGTNNACLIMAGGTAVTKEPGTDLFAARFQDAGFHVLAFDHRRFGESGGRPRQVVRIGEQLADWRAAIAFAATLEGVDADRLAAWGFSLAGGHMFPVAEQNPRLAAAIAQTPLADGLAAARAAARHQRPAAMLRFTVRGLLDAAGALIGRSPLLVPLDGEPGTVAMLTTPDSRDGDRALNPGNRHRDWQQAVAARAGLRITMYRPGRRASRVACPILVVACEQDQSVLFETGARAAERAPHGELVRLPGGHYAPFLAAHEQAVDAEVAFLRRHLLDQPLDRSLSRSGRRS</sequence>
<comment type="similarity">
    <text evidence="2">Belongs to the AB hydrolase superfamily. FUS2 hydrolase family.</text>
</comment>
<proteinExistence type="inferred from homology"/>
<dbReference type="GO" id="GO:0052689">
    <property type="term" value="F:carboxylic ester hydrolase activity"/>
    <property type="evidence" value="ECO:0007669"/>
    <property type="project" value="UniProtKB-ARBA"/>
</dbReference>
<keyword evidence="1 4" id="KW-0378">Hydrolase</keyword>
<name>A0A9W6VU78_9ACTN</name>
<evidence type="ECO:0000313" key="4">
    <source>
        <dbReference type="EMBL" id="GLY79869.1"/>
    </source>
</evidence>
<dbReference type="InterPro" id="IPR050261">
    <property type="entry name" value="FrsA_esterase"/>
</dbReference>
<feature type="domain" description="AB hydrolase-1" evidence="3">
    <location>
        <begin position="49"/>
        <end position="276"/>
    </location>
</feature>
<protein>
    <submittedName>
        <fullName evidence="4">Alpha/beta hydrolase</fullName>
    </submittedName>
</protein>
<dbReference type="InterPro" id="IPR029058">
    <property type="entry name" value="AB_hydrolase_fold"/>
</dbReference>
<dbReference type="Gene3D" id="1.10.10.800">
    <property type="match status" value="1"/>
</dbReference>
<reference evidence="4" key="1">
    <citation type="submission" date="2023-03" db="EMBL/GenBank/DDBJ databases">
        <title>Actinoallomurus iriomotensis NBRC 103681.</title>
        <authorList>
            <person name="Ichikawa N."/>
            <person name="Sato H."/>
            <person name="Tonouchi N."/>
        </authorList>
    </citation>
    <scope>NUCLEOTIDE SEQUENCE</scope>
    <source>
        <strain evidence="4">NBRC 103681</strain>
    </source>
</reference>
<dbReference type="InterPro" id="IPR000073">
    <property type="entry name" value="AB_hydrolase_1"/>
</dbReference>
<accession>A0A9W6VU78</accession>